<dbReference type="Pfam" id="PF01553">
    <property type="entry name" value="Acyltransferase"/>
    <property type="match status" value="1"/>
</dbReference>
<keyword evidence="4" id="KW-0472">Membrane</keyword>
<dbReference type="GO" id="GO:0006654">
    <property type="term" value="P:phosphatidic acid biosynthetic process"/>
    <property type="evidence" value="ECO:0007669"/>
    <property type="project" value="TreeGrafter"/>
</dbReference>
<accession>A0A9X3NA96</accession>
<proteinExistence type="predicted"/>
<name>A0A9X3NA96_9ACTN</name>
<keyword evidence="4" id="KW-1133">Transmembrane helix</keyword>
<evidence type="ECO:0000259" key="5">
    <source>
        <dbReference type="SMART" id="SM00563"/>
    </source>
</evidence>
<keyword evidence="1" id="KW-0808">Transferase</keyword>
<evidence type="ECO:0000313" key="7">
    <source>
        <dbReference type="Proteomes" id="UP001147653"/>
    </source>
</evidence>
<dbReference type="PANTHER" id="PTHR10434:SF11">
    <property type="entry name" value="1-ACYL-SN-GLYCEROL-3-PHOSPHATE ACYLTRANSFERASE"/>
    <property type="match status" value="1"/>
</dbReference>
<comment type="caution">
    <text evidence="6">The sequence shown here is derived from an EMBL/GenBank/DDBJ whole genome shotgun (WGS) entry which is preliminary data.</text>
</comment>
<keyword evidence="7" id="KW-1185">Reference proteome</keyword>
<dbReference type="GO" id="GO:0003841">
    <property type="term" value="F:1-acylglycerol-3-phosphate O-acyltransferase activity"/>
    <property type="evidence" value="ECO:0007669"/>
    <property type="project" value="TreeGrafter"/>
</dbReference>
<dbReference type="Proteomes" id="UP001147653">
    <property type="component" value="Unassembled WGS sequence"/>
</dbReference>
<reference evidence="6" key="1">
    <citation type="submission" date="2022-10" db="EMBL/GenBank/DDBJ databases">
        <title>The WGS of Solirubrobacter phytolaccae KCTC 29190.</title>
        <authorList>
            <person name="Jiang Z."/>
        </authorList>
    </citation>
    <scope>NUCLEOTIDE SEQUENCE</scope>
    <source>
        <strain evidence="6">KCTC 29190</strain>
    </source>
</reference>
<dbReference type="SUPFAM" id="SSF69593">
    <property type="entry name" value="Glycerol-3-phosphate (1)-acyltransferase"/>
    <property type="match status" value="1"/>
</dbReference>
<feature type="domain" description="Phospholipid/glycerol acyltransferase" evidence="5">
    <location>
        <begin position="52"/>
        <end position="165"/>
    </location>
</feature>
<dbReference type="EMBL" id="JAPDDP010000020">
    <property type="protein sequence ID" value="MDA0181329.1"/>
    <property type="molecule type" value="Genomic_DNA"/>
</dbReference>
<feature type="transmembrane region" description="Helical" evidence="4">
    <location>
        <begin position="224"/>
        <end position="242"/>
    </location>
</feature>
<evidence type="ECO:0000256" key="4">
    <source>
        <dbReference type="SAM" id="Phobius"/>
    </source>
</evidence>
<dbReference type="RefSeq" id="WP_270025643.1">
    <property type="nucleotide sequence ID" value="NZ_JAPDDP010000020.1"/>
</dbReference>
<dbReference type="CDD" id="cd07989">
    <property type="entry name" value="LPLAT_AGPAT-like"/>
    <property type="match status" value="1"/>
</dbReference>
<organism evidence="6 7">
    <name type="scientific">Solirubrobacter phytolaccae</name>
    <dbReference type="NCBI Taxonomy" id="1404360"/>
    <lineage>
        <taxon>Bacteria</taxon>
        <taxon>Bacillati</taxon>
        <taxon>Actinomycetota</taxon>
        <taxon>Thermoleophilia</taxon>
        <taxon>Solirubrobacterales</taxon>
        <taxon>Solirubrobacteraceae</taxon>
        <taxon>Solirubrobacter</taxon>
    </lineage>
</organism>
<evidence type="ECO:0000256" key="3">
    <source>
        <dbReference type="SAM" id="MobiDB-lite"/>
    </source>
</evidence>
<evidence type="ECO:0000256" key="1">
    <source>
        <dbReference type="ARBA" id="ARBA00022679"/>
    </source>
</evidence>
<evidence type="ECO:0000313" key="6">
    <source>
        <dbReference type="EMBL" id="MDA0181329.1"/>
    </source>
</evidence>
<dbReference type="PANTHER" id="PTHR10434">
    <property type="entry name" value="1-ACYL-SN-GLYCEROL-3-PHOSPHATE ACYLTRANSFERASE"/>
    <property type="match status" value="1"/>
</dbReference>
<dbReference type="SMART" id="SM00563">
    <property type="entry name" value="PlsC"/>
    <property type="match status" value="1"/>
</dbReference>
<feature type="compositionally biased region" description="Basic residues" evidence="3">
    <location>
        <begin position="245"/>
        <end position="275"/>
    </location>
</feature>
<feature type="region of interest" description="Disordered" evidence="3">
    <location>
        <begin position="241"/>
        <end position="275"/>
    </location>
</feature>
<dbReference type="AlphaFoldDB" id="A0A9X3NA96"/>
<sequence length="275" mass="30226">MALTNEEANALSRKRGTSWVYELARIVLTPIAAVWYRLRVTGAGFVPAEGPAIIAPNHKSFYDSFFIGLATKRHLHFMAKTELFEGKKTARLLSGLGAFPVRRGTADPDALMTAQVHLEKGRVLAMFPEGTRHRDPATLREPRRGVGRLAIEAQAPIVPCAITGTDKLFAWGWFPKPVKVQVSFAPAITPAELEATPEAAQELIENQVWPEVEREFKRLRANPGLIAAVVAALSAAGGGVAYQQSHKKQPKRKQLATKAKRAVPRRKKKKGPFGR</sequence>
<dbReference type="InterPro" id="IPR002123">
    <property type="entry name" value="Plipid/glycerol_acylTrfase"/>
</dbReference>
<keyword evidence="2 6" id="KW-0012">Acyltransferase</keyword>
<keyword evidence="4" id="KW-0812">Transmembrane</keyword>
<protein>
    <submittedName>
        <fullName evidence="6">1-acyl-sn-glycerol-3-phosphate acyltransferase</fullName>
    </submittedName>
</protein>
<gene>
    <name evidence="6" type="ORF">OJ997_13565</name>
</gene>
<evidence type="ECO:0000256" key="2">
    <source>
        <dbReference type="ARBA" id="ARBA00023315"/>
    </source>
</evidence>